<dbReference type="EMBL" id="PVTF01000027">
    <property type="protein sequence ID" value="PRY28652.1"/>
    <property type="molecule type" value="Genomic_DNA"/>
</dbReference>
<protein>
    <submittedName>
        <fullName evidence="4">Restriction system protein</fullName>
    </submittedName>
</protein>
<proteinExistence type="predicted"/>
<dbReference type="GO" id="GO:0009307">
    <property type="term" value="P:DNA restriction-modification system"/>
    <property type="evidence" value="ECO:0007669"/>
    <property type="project" value="InterPro"/>
</dbReference>
<dbReference type="InterPro" id="IPR007560">
    <property type="entry name" value="Restrct_endonuc_IV_Mrr"/>
</dbReference>
<feature type="coiled-coil region" evidence="1">
    <location>
        <begin position="211"/>
        <end position="245"/>
    </location>
</feature>
<dbReference type="PANTHER" id="PTHR30015">
    <property type="entry name" value="MRR RESTRICTION SYSTEM PROTEIN"/>
    <property type="match status" value="1"/>
</dbReference>
<dbReference type="OrthoDB" id="3206608at2"/>
<dbReference type="SUPFAM" id="SSF52980">
    <property type="entry name" value="Restriction endonuclease-like"/>
    <property type="match status" value="1"/>
</dbReference>
<keyword evidence="1" id="KW-0175">Coiled coil</keyword>
<feature type="compositionally biased region" description="Low complexity" evidence="2">
    <location>
        <begin position="1"/>
        <end position="27"/>
    </location>
</feature>
<evidence type="ECO:0000313" key="4">
    <source>
        <dbReference type="EMBL" id="PRY28652.1"/>
    </source>
</evidence>
<evidence type="ECO:0000256" key="2">
    <source>
        <dbReference type="SAM" id="MobiDB-lite"/>
    </source>
</evidence>
<keyword evidence="5" id="KW-1185">Reference proteome</keyword>
<feature type="region of interest" description="Disordered" evidence="2">
    <location>
        <begin position="51"/>
        <end position="99"/>
    </location>
</feature>
<dbReference type="GO" id="GO:0015666">
    <property type="term" value="F:restriction endodeoxyribonuclease activity"/>
    <property type="evidence" value="ECO:0007669"/>
    <property type="project" value="TreeGrafter"/>
</dbReference>
<name>A0A2T0S5G8_9PSEU</name>
<evidence type="ECO:0000313" key="5">
    <source>
        <dbReference type="Proteomes" id="UP000239494"/>
    </source>
</evidence>
<accession>A0A2T0S5G8</accession>
<dbReference type="InterPro" id="IPR052906">
    <property type="entry name" value="Type_IV_Methyl-Rstrct_Enzyme"/>
</dbReference>
<feature type="region of interest" description="Disordered" evidence="2">
    <location>
        <begin position="1"/>
        <end position="37"/>
    </location>
</feature>
<dbReference type="PANTHER" id="PTHR30015:SF7">
    <property type="entry name" value="TYPE IV METHYL-DIRECTED RESTRICTION ENZYME ECOKMRR"/>
    <property type="match status" value="1"/>
</dbReference>
<gene>
    <name evidence="4" type="ORF">CLV43_1278</name>
</gene>
<dbReference type="Gene3D" id="3.40.1350.10">
    <property type="match status" value="1"/>
</dbReference>
<dbReference type="InterPro" id="IPR011856">
    <property type="entry name" value="tRNA_endonuc-like_dom_sf"/>
</dbReference>
<evidence type="ECO:0000259" key="3">
    <source>
        <dbReference type="Pfam" id="PF04471"/>
    </source>
</evidence>
<dbReference type="AlphaFoldDB" id="A0A2T0S5G8"/>
<dbReference type="Pfam" id="PF04471">
    <property type="entry name" value="Mrr_cat"/>
    <property type="match status" value="1"/>
</dbReference>
<dbReference type="RefSeq" id="WP_106197007.1">
    <property type="nucleotide sequence ID" value="NZ_PVTF01000027.1"/>
</dbReference>
<comment type="caution">
    <text evidence="4">The sequence shown here is derived from an EMBL/GenBank/DDBJ whole genome shotgun (WGS) entry which is preliminary data.</text>
</comment>
<organism evidence="4 5">
    <name type="scientific">Umezawaea tangerina</name>
    <dbReference type="NCBI Taxonomy" id="84725"/>
    <lineage>
        <taxon>Bacteria</taxon>
        <taxon>Bacillati</taxon>
        <taxon>Actinomycetota</taxon>
        <taxon>Actinomycetes</taxon>
        <taxon>Pseudonocardiales</taxon>
        <taxon>Pseudonocardiaceae</taxon>
        <taxon>Umezawaea</taxon>
    </lineage>
</organism>
<feature type="domain" description="Restriction endonuclease type IV Mrr" evidence="3">
    <location>
        <begin position="445"/>
        <end position="557"/>
    </location>
</feature>
<reference evidence="4 5" key="1">
    <citation type="submission" date="2018-03" db="EMBL/GenBank/DDBJ databases">
        <title>Genomic Encyclopedia of Archaeal and Bacterial Type Strains, Phase II (KMG-II): from individual species to whole genera.</title>
        <authorList>
            <person name="Goeker M."/>
        </authorList>
    </citation>
    <scope>NUCLEOTIDE SEQUENCE [LARGE SCALE GENOMIC DNA]</scope>
    <source>
        <strain evidence="4 5">DSM 44720</strain>
    </source>
</reference>
<sequence length="580" mass="65024">MRACRSSGSTPNKPSSNSPSSTCPNLPGRYDRDESYTLGIRSNTVSIDSAANRGLTDGDQEWRAGGVQRQQRAAERERLRRQRAVEADRKAEDKAKRERHLAKRAAAVERKSAEVSGRVAELSSILTGGIARRARFDVRSLRRRADVPALDLGELARPQARPDWEQFAPRPPGPVGRLFGGRGRYDTRLVEARAAFELANQRHDAKEVARQQQVVELRRKHDEERRRLENEVAEHNRGVDELARALRSRDRSAVEDYLVRVLAATPLPAKFPRHNEVTFNPNGEQVVVRVELPPRDVVPAVRGYQYVRTKDEERPLPRPAKEIGELYRSVVSQVSLLYVRDLFDADGKLETVGFNGHVRATNPATGKREFPCLISLQVERTSLAEIDLAHVRPDVCLRHLDALVSPHPYELEPIKPLLDFDLSRYAFVDGLDAVSLLDSRPDLMDMSYTNFEHLVKQVFEASGLKGWTTQQSNDDGVDAVIVNEDPLVGGLCVVQAKRYSKVVGVSHVRELVGAMDEKRAGRGILVTTSWFTAGCWTKAAENNRIELIDGPRLIHLIKQHLGKEVLIGIKNRPKETGPKP</sequence>
<evidence type="ECO:0000256" key="1">
    <source>
        <dbReference type="SAM" id="Coils"/>
    </source>
</evidence>
<dbReference type="Proteomes" id="UP000239494">
    <property type="component" value="Unassembled WGS sequence"/>
</dbReference>
<dbReference type="GO" id="GO:0003677">
    <property type="term" value="F:DNA binding"/>
    <property type="evidence" value="ECO:0007669"/>
    <property type="project" value="InterPro"/>
</dbReference>
<dbReference type="InterPro" id="IPR011335">
    <property type="entry name" value="Restrct_endonuc-II-like"/>
</dbReference>
<feature type="compositionally biased region" description="Basic and acidic residues" evidence="2">
    <location>
        <begin position="72"/>
        <end position="96"/>
    </location>
</feature>